<dbReference type="InterPro" id="IPR001867">
    <property type="entry name" value="OmpR/PhoB-type_DNA-bd"/>
</dbReference>
<keyword evidence="2" id="KW-0805">Transcription regulation</keyword>
<evidence type="ECO:0000259" key="8">
    <source>
        <dbReference type="PROSITE" id="PS50110"/>
    </source>
</evidence>
<comment type="function">
    <text evidence="5">May play the central regulatory role in sporulation. It may be an element of the effector pathway responsible for the activation of sporulation genes in response to nutritional stress. Spo0A may act in concert with spo0H (a sigma factor) to control the expression of some genes that are critical to the sporulation process.</text>
</comment>
<proteinExistence type="predicted"/>
<evidence type="ECO:0000256" key="7">
    <source>
        <dbReference type="PROSITE-ProRule" id="PRU01091"/>
    </source>
</evidence>
<dbReference type="GO" id="GO:0006355">
    <property type="term" value="P:regulation of DNA-templated transcription"/>
    <property type="evidence" value="ECO:0007669"/>
    <property type="project" value="InterPro"/>
</dbReference>
<sequence length="230" mass="26410">MSQEKILIIEDDEILAQGVRMNLSLAGFAAETAKNLREGEEKLTSKAWSLLLLDVNLPDGDGFSFAKKIREKQDIPIIFLTAKDMDTDMMEGFESGADDYVTKPFHVQILIQRIRAVLSRYAAGKKEENRKKTGNLEIDFQAYKVWKSGNELTLTPTEFKLLRKFLENPGIVLTRGALLEELWDKEGDFVDEHTLTIFVSRLRSKISDAEYTYIRTVYGTGYQWTEEKKR</sequence>
<dbReference type="Proteomes" id="UP000652477">
    <property type="component" value="Unassembled WGS sequence"/>
</dbReference>
<keyword evidence="6" id="KW-0597">Phosphoprotein</keyword>
<evidence type="ECO:0000256" key="3">
    <source>
        <dbReference type="ARBA" id="ARBA00023125"/>
    </source>
</evidence>
<keyword evidence="4" id="KW-0804">Transcription</keyword>
<dbReference type="SUPFAM" id="SSF52172">
    <property type="entry name" value="CheY-like"/>
    <property type="match status" value="1"/>
</dbReference>
<dbReference type="Pfam" id="PF00486">
    <property type="entry name" value="Trans_reg_C"/>
    <property type="match status" value="1"/>
</dbReference>
<dbReference type="PANTHER" id="PTHR48111">
    <property type="entry name" value="REGULATOR OF RPOS"/>
    <property type="match status" value="1"/>
</dbReference>
<dbReference type="CDD" id="cd17574">
    <property type="entry name" value="REC_OmpR"/>
    <property type="match status" value="1"/>
</dbReference>
<feature type="modified residue" description="4-aspartylphosphate" evidence="6">
    <location>
        <position position="54"/>
    </location>
</feature>
<evidence type="ECO:0000259" key="9">
    <source>
        <dbReference type="PROSITE" id="PS51755"/>
    </source>
</evidence>
<evidence type="ECO:0000256" key="5">
    <source>
        <dbReference type="ARBA" id="ARBA00024867"/>
    </source>
</evidence>
<feature type="DNA-binding region" description="OmpR/PhoB-type" evidence="7">
    <location>
        <begin position="128"/>
        <end position="226"/>
    </location>
</feature>
<feature type="domain" description="OmpR/PhoB-type" evidence="9">
    <location>
        <begin position="128"/>
        <end position="226"/>
    </location>
</feature>
<dbReference type="InterPro" id="IPR036388">
    <property type="entry name" value="WH-like_DNA-bd_sf"/>
</dbReference>
<dbReference type="InterPro" id="IPR001789">
    <property type="entry name" value="Sig_transdc_resp-reg_receiver"/>
</dbReference>
<dbReference type="SMART" id="SM00862">
    <property type="entry name" value="Trans_reg_C"/>
    <property type="match status" value="1"/>
</dbReference>
<dbReference type="Pfam" id="PF00072">
    <property type="entry name" value="Response_reg"/>
    <property type="match status" value="1"/>
</dbReference>
<protein>
    <recommendedName>
        <fullName evidence="1">Stage 0 sporulation protein A homolog</fullName>
    </recommendedName>
</protein>
<accession>A0A923LJZ4</accession>
<dbReference type="GO" id="GO:0005829">
    <property type="term" value="C:cytosol"/>
    <property type="evidence" value="ECO:0007669"/>
    <property type="project" value="TreeGrafter"/>
</dbReference>
<dbReference type="InterPro" id="IPR039420">
    <property type="entry name" value="WalR-like"/>
</dbReference>
<dbReference type="PROSITE" id="PS51755">
    <property type="entry name" value="OMPR_PHOB"/>
    <property type="match status" value="1"/>
</dbReference>
<evidence type="ECO:0000256" key="2">
    <source>
        <dbReference type="ARBA" id="ARBA00023015"/>
    </source>
</evidence>
<evidence type="ECO:0000256" key="1">
    <source>
        <dbReference type="ARBA" id="ARBA00018672"/>
    </source>
</evidence>
<dbReference type="CDD" id="cd00383">
    <property type="entry name" value="trans_reg_C"/>
    <property type="match status" value="1"/>
</dbReference>
<keyword evidence="11" id="KW-1185">Reference proteome</keyword>
<dbReference type="PROSITE" id="PS50110">
    <property type="entry name" value="RESPONSE_REGULATORY"/>
    <property type="match status" value="1"/>
</dbReference>
<dbReference type="GO" id="GO:0000156">
    <property type="term" value="F:phosphorelay response regulator activity"/>
    <property type="evidence" value="ECO:0007669"/>
    <property type="project" value="TreeGrafter"/>
</dbReference>
<evidence type="ECO:0000256" key="6">
    <source>
        <dbReference type="PROSITE-ProRule" id="PRU00169"/>
    </source>
</evidence>
<comment type="caution">
    <text evidence="10">The sequence shown here is derived from an EMBL/GenBank/DDBJ whole genome shotgun (WGS) entry which is preliminary data.</text>
</comment>
<keyword evidence="3 7" id="KW-0238">DNA-binding</keyword>
<evidence type="ECO:0000313" key="11">
    <source>
        <dbReference type="Proteomes" id="UP000652477"/>
    </source>
</evidence>
<dbReference type="PANTHER" id="PTHR48111:SF73">
    <property type="entry name" value="ALKALINE PHOSPHATASE SYNTHESIS TRANSCRIPTIONAL REGULATORY PROTEIN PHOP"/>
    <property type="match status" value="1"/>
</dbReference>
<dbReference type="AlphaFoldDB" id="A0A923LJZ4"/>
<name>A0A923LJZ4_9FIRM</name>
<dbReference type="Gene3D" id="3.40.50.2300">
    <property type="match status" value="1"/>
</dbReference>
<dbReference type="Gene3D" id="1.10.10.10">
    <property type="entry name" value="Winged helix-like DNA-binding domain superfamily/Winged helix DNA-binding domain"/>
    <property type="match status" value="1"/>
</dbReference>
<dbReference type="EMBL" id="JACOPF010000002">
    <property type="protein sequence ID" value="MBC5689675.1"/>
    <property type="molecule type" value="Genomic_DNA"/>
</dbReference>
<dbReference type="GO" id="GO:0000976">
    <property type="term" value="F:transcription cis-regulatory region binding"/>
    <property type="evidence" value="ECO:0007669"/>
    <property type="project" value="TreeGrafter"/>
</dbReference>
<dbReference type="SMART" id="SM00448">
    <property type="entry name" value="REC"/>
    <property type="match status" value="1"/>
</dbReference>
<evidence type="ECO:0000256" key="4">
    <source>
        <dbReference type="ARBA" id="ARBA00023163"/>
    </source>
</evidence>
<evidence type="ECO:0000313" key="10">
    <source>
        <dbReference type="EMBL" id="MBC5689675.1"/>
    </source>
</evidence>
<dbReference type="InterPro" id="IPR011006">
    <property type="entry name" value="CheY-like_superfamily"/>
</dbReference>
<organism evidence="10 11">
    <name type="scientific">Mediterraneibacter hominis</name>
    <dbReference type="NCBI Taxonomy" id="2763054"/>
    <lineage>
        <taxon>Bacteria</taxon>
        <taxon>Bacillati</taxon>
        <taxon>Bacillota</taxon>
        <taxon>Clostridia</taxon>
        <taxon>Lachnospirales</taxon>
        <taxon>Lachnospiraceae</taxon>
        <taxon>Mediterraneibacter</taxon>
    </lineage>
</organism>
<feature type="domain" description="Response regulatory" evidence="8">
    <location>
        <begin position="5"/>
        <end position="118"/>
    </location>
</feature>
<reference evidence="10" key="1">
    <citation type="submission" date="2020-08" db="EMBL/GenBank/DDBJ databases">
        <title>Genome public.</title>
        <authorList>
            <person name="Liu C."/>
            <person name="Sun Q."/>
        </authorList>
    </citation>
    <scope>NUCLEOTIDE SEQUENCE</scope>
    <source>
        <strain evidence="10">NSJ-55</strain>
    </source>
</reference>
<dbReference type="RefSeq" id="WP_186876333.1">
    <property type="nucleotide sequence ID" value="NZ_JACOPF010000002.1"/>
</dbReference>
<dbReference type="GO" id="GO:0032993">
    <property type="term" value="C:protein-DNA complex"/>
    <property type="evidence" value="ECO:0007669"/>
    <property type="project" value="TreeGrafter"/>
</dbReference>
<gene>
    <name evidence="10" type="ORF">H8S37_12165</name>
</gene>